<protein>
    <submittedName>
        <fullName evidence="1">Uncharacterized protein</fullName>
    </submittedName>
</protein>
<evidence type="ECO:0000313" key="1">
    <source>
        <dbReference type="EMBL" id="JAD56052.1"/>
    </source>
</evidence>
<reference evidence="1" key="1">
    <citation type="submission" date="2014-09" db="EMBL/GenBank/DDBJ databases">
        <authorList>
            <person name="Magalhaes I.L.F."/>
            <person name="Oliveira U."/>
            <person name="Santos F.R."/>
            <person name="Vidigal T.H.D.A."/>
            <person name="Brescovit A.D."/>
            <person name="Santos A.J."/>
        </authorList>
    </citation>
    <scope>NUCLEOTIDE SEQUENCE</scope>
    <source>
        <tissue evidence="1">Shoot tissue taken approximately 20 cm above the soil surface</tissue>
    </source>
</reference>
<accession>A0A0A9B9T4</accession>
<name>A0A0A9B9T4_ARUDO</name>
<dbReference type="AlphaFoldDB" id="A0A0A9B9T4"/>
<reference evidence="1" key="2">
    <citation type="journal article" date="2015" name="Data Brief">
        <title>Shoot transcriptome of the giant reed, Arundo donax.</title>
        <authorList>
            <person name="Barrero R.A."/>
            <person name="Guerrero F.D."/>
            <person name="Moolhuijzen P."/>
            <person name="Goolsby J.A."/>
            <person name="Tidwell J."/>
            <person name="Bellgard S.E."/>
            <person name="Bellgard M.I."/>
        </authorList>
    </citation>
    <scope>NUCLEOTIDE SEQUENCE</scope>
    <source>
        <tissue evidence="1">Shoot tissue taken approximately 20 cm above the soil surface</tissue>
    </source>
</reference>
<organism evidence="1">
    <name type="scientific">Arundo donax</name>
    <name type="common">Giant reed</name>
    <name type="synonym">Donax arundinaceus</name>
    <dbReference type="NCBI Taxonomy" id="35708"/>
    <lineage>
        <taxon>Eukaryota</taxon>
        <taxon>Viridiplantae</taxon>
        <taxon>Streptophyta</taxon>
        <taxon>Embryophyta</taxon>
        <taxon>Tracheophyta</taxon>
        <taxon>Spermatophyta</taxon>
        <taxon>Magnoliopsida</taxon>
        <taxon>Liliopsida</taxon>
        <taxon>Poales</taxon>
        <taxon>Poaceae</taxon>
        <taxon>PACMAD clade</taxon>
        <taxon>Arundinoideae</taxon>
        <taxon>Arundineae</taxon>
        <taxon>Arundo</taxon>
    </lineage>
</organism>
<sequence length="80" mass="9049">MCRAAKLVIKYLIEHIFCHCCAAAAPKAPYGEVIRSVVSPQNCRFSINRITSVLLRKRLTNNPCRSNVHIQTGEIEFYPS</sequence>
<proteinExistence type="predicted"/>
<dbReference type="EMBL" id="GBRH01241843">
    <property type="protein sequence ID" value="JAD56052.1"/>
    <property type="molecule type" value="Transcribed_RNA"/>
</dbReference>